<dbReference type="Gene3D" id="3.40.1190.10">
    <property type="entry name" value="Mur-like, catalytic domain"/>
    <property type="match status" value="1"/>
</dbReference>
<name>A0A9W6SRX0_9ACTN</name>
<evidence type="ECO:0000256" key="15">
    <source>
        <dbReference type="ARBA" id="ARBA00030592"/>
    </source>
</evidence>
<dbReference type="EC" id="6.3.2.17" evidence="7"/>
<evidence type="ECO:0000313" key="22">
    <source>
        <dbReference type="Proteomes" id="UP001165079"/>
    </source>
</evidence>
<evidence type="ECO:0000256" key="14">
    <source>
        <dbReference type="ARBA" id="ARBA00022909"/>
    </source>
</evidence>
<dbReference type="InterPro" id="IPR004101">
    <property type="entry name" value="Mur_ligase_C"/>
</dbReference>
<dbReference type="PIRSF" id="PIRSF001563">
    <property type="entry name" value="Folylpolyglu_synth"/>
    <property type="match status" value="1"/>
</dbReference>
<keyword evidence="10" id="KW-0479">Metal-binding</keyword>
<evidence type="ECO:0000256" key="6">
    <source>
        <dbReference type="ARBA" id="ARBA00013023"/>
    </source>
</evidence>
<dbReference type="InterPro" id="IPR013221">
    <property type="entry name" value="Mur_ligase_cen"/>
</dbReference>
<dbReference type="SUPFAM" id="SSF53623">
    <property type="entry name" value="MurD-like peptide ligases, catalytic domain"/>
    <property type="match status" value="1"/>
</dbReference>
<keyword evidence="11 18" id="KW-0547">Nucleotide-binding</keyword>
<evidence type="ECO:0000256" key="7">
    <source>
        <dbReference type="ARBA" id="ARBA00013025"/>
    </source>
</evidence>
<accession>A0A9W6SRX0</accession>
<evidence type="ECO:0000256" key="2">
    <source>
        <dbReference type="ARBA" id="ARBA00004799"/>
    </source>
</evidence>
<evidence type="ECO:0000256" key="18">
    <source>
        <dbReference type="PIRNR" id="PIRNR001563"/>
    </source>
</evidence>
<comment type="pathway">
    <text evidence="3">Cofactor biosynthesis; tetrahydrofolylpolyglutamate biosynthesis.</text>
</comment>
<dbReference type="GO" id="GO:0046656">
    <property type="term" value="P:folic acid biosynthetic process"/>
    <property type="evidence" value="ECO:0007669"/>
    <property type="project" value="UniProtKB-KW"/>
</dbReference>
<keyword evidence="22" id="KW-1185">Reference proteome</keyword>
<evidence type="ECO:0000256" key="16">
    <source>
        <dbReference type="ARBA" id="ARBA00047493"/>
    </source>
</evidence>
<evidence type="ECO:0000259" key="20">
    <source>
        <dbReference type="Pfam" id="PF08245"/>
    </source>
</evidence>
<dbReference type="PROSITE" id="PS01012">
    <property type="entry name" value="FOLYLPOLYGLU_SYNT_2"/>
    <property type="match status" value="1"/>
</dbReference>
<evidence type="ECO:0000256" key="9">
    <source>
        <dbReference type="ARBA" id="ARBA00022598"/>
    </source>
</evidence>
<comment type="caution">
    <text evidence="21">The sequence shown here is derived from an EMBL/GenBank/DDBJ whole genome shotgun (WGS) entry which is preliminary data.</text>
</comment>
<evidence type="ECO:0000256" key="11">
    <source>
        <dbReference type="ARBA" id="ARBA00022741"/>
    </source>
</evidence>
<proteinExistence type="inferred from homology"/>
<dbReference type="PANTHER" id="PTHR11136">
    <property type="entry name" value="FOLYLPOLYGLUTAMATE SYNTHASE-RELATED"/>
    <property type="match status" value="1"/>
</dbReference>
<protein>
    <recommendedName>
        <fullName evidence="8">Dihydrofolate synthase/folylpolyglutamate synthase</fullName>
        <ecNumber evidence="6">6.3.2.12</ecNumber>
        <ecNumber evidence="7">6.3.2.17</ecNumber>
    </recommendedName>
    <alternativeName>
        <fullName evidence="15">Tetrahydrofolylpolyglutamate synthase</fullName>
    </alternativeName>
</protein>
<keyword evidence="9 18" id="KW-0436">Ligase</keyword>
<comment type="pathway">
    <text evidence="2">Cofactor biosynthesis; tetrahydrofolate biosynthesis; 7,8-dihydrofolate from 2-amino-4-hydroxy-6-hydroxymethyl-7,8-dihydropteridine diphosphate and 4-aminobenzoate: step 2/2.</text>
</comment>
<sequence>MTDDFTAANAELEARGFTRMVFDLDRMKALLDHLGNPQRAFRSIHLTGTNGKTTTARMIESLLRAHGLRTGRYTSPHLKTIRERISIDGEPISEEDFVRVYGEVGPVAHLVDAQLGETLTYFDVTTATAFAAFADAPVDVGVIEVGLGGETDSTNVLGAEVAVITPIGMDHAEFLGDRIEDIADMKAGIVHKGATLVTARQEPEAMEALLRRTAQVGASVVREGKDFGVEERYLAFGGQVLTLQGLGERYEEVFVPLHGAHQAQNAAVALAAVETLLGTGLDAEVVREGFAQVTSPGRLERVRTAPTVLLDAAHNPHGMKATVDTVRDEFSFERLVTVIGSVEGKDVLGMLELLEPITDRLIVTRSSTPRAMAPAKLGRLAEDVFGEERVRVVPHLPDAIELAVTLAEEDQGVTLGTAGVLITGSVFTVGEARTLLVRE</sequence>
<comment type="catalytic activity">
    <reaction evidence="16">
        <text>(6S)-5,6,7,8-tetrahydrofolyl-(gamma-L-Glu)(n) + L-glutamate + ATP = (6S)-5,6,7,8-tetrahydrofolyl-(gamma-L-Glu)(n+1) + ADP + phosphate + H(+)</text>
        <dbReference type="Rhea" id="RHEA:10580"/>
        <dbReference type="Rhea" id="RHEA-COMP:14738"/>
        <dbReference type="Rhea" id="RHEA-COMP:14740"/>
        <dbReference type="ChEBI" id="CHEBI:15378"/>
        <dbReference type="ChEBI" id="CHEBI:29985"/>
        <dbReference type="ChEBI" id="CHEBI:30616"/>
        <dbReference type="ChEBI" id="CHEBI:43474"/>
        <dbReference type="ChEBI" id="CHEBI:141005"/>
        <dbReference type="ChEBI" id="CHEBI:456216"/>
        <dbReference type="EC" id="6.3.2.17"/>
    </reaction>
</comment>
<dbReference type="GO" id="GO:0046872">
    <property type="term" value="F:metal ion binding"/>
    <property type="evidence" value="ECO:0007669"/>
    <property type="project" value="UniProtKB-KW"/>
</dbReference>
<dbReference type="GO" id="GO:0005524">
    <property type="term" value="F:ATP binding"/>
    <property type="evidence" value="ECO:0007669"/>
    <property type="project" value="UniProtKB-KW"/>
</dbReference>
<comment type="subunit">
    <text evidence="5">Monomer.</text>
</comment>
<dbReference type="EC" id="6.3.2.12" evidence="6"/>
<comment type="similarity">
    <text evidence="4 18">Belongs to the folylpolyglutamate synthase family.</text>
</comment>
<evidence type="ECO:0000256" key="4">
    <source>
        <dbReference type="ARBA" id="ARBA00008276"/>
    </source>
</evidence>
<evidence type="ECO:0000259" key="19">
    <source>
        <dbReference type="Pfam" id="PF02875"/>
    </source>
</evidence>
<dbReference type="PROSITE" id="PS01011">
    <property type="entry name" value="FOLYLPOLYGLU_SYNT_1"/>
    <property type="match status" value="1"/>
</dbReference>
<dbReference type="Gene3D" id="3.90.190.20">
    <property type="entry name" value="Mur ligase, C-terminal domain"/>
    <property type="match status" value="1"/>
</dbReference>
<evidence type="ECO:0000256" key="3">
    <source>
        <dbReference type="ARBA" id="ARBA00005150"/>
    </source>
</evidence>
<dbReference type="Pfam" id="PF02875">
    <property type="entry name" value="Mur_ligase_C"/>
    <property type="match status" value="1"/>
</dbReference>
<evidence type="ECO:0000256" key="1">
    <source>
        <dbReference type="ARBA" id="ARBA00001946"/>
    </source>
</evidence>
<dbReference type="AlphaFoldDB" id="A0A9W6SRX0"/>
<dbReference type="InterPro" id="IPR036615">
    <property type="entry name" value="Mur_ligase_C_dom_sf"/>
</dbReference>
<evidence type="ECO:0000256" key="13">
    <source>
        <dbReference type="ARBA" id="ARBA00022842"/>
    </source>
</evidence>
<dbReference type="FunFam" id="3.40.1190.10:FF:000004">
    <property type="entry name" value="Dihydrofolate synthase/folylpolyglutamate synthase"/>
    <property type="match status" value="1"/>
</dbReference>
<organism evidence="21 22">
    <name type="scientific">Actinorhabdospora filicis</name>
    <dbReference type="NCBI Taxonomy" id="1785913"/>
    <lineage>
        <taxon>Bacteria</taxon>
        <taxon>Bacillati</taxon>
        <taxon>Actinomycetota</taxon>
        <taxon>Actinomycetes</taxon>
        <taxon>Micromonosporales</taxon>
        <taxon>Micromonosporaceae</taxon>
        <taxon>Actinorhabdospora</taxon>
    </lineage>
</organism>
<evidence type="ECO:0000256" key="10">
    <source>
        <dbReference type="ARBA" id="ARBA00022723"/>
    </source>
</evidence>
<dbReference type="InterPro" id="IPR018109">
    <property type="entry name" value="Folylpolyglutamate_synth_CS"/>
</dbReference>
<comment type="catalytic activity">
    <reaction evidence="17">
        <text>7,8-dihydropteroate + L-glutamate + ATP = 7,8-dihydrofolate + ADP + phosphate + H(+)</text>
        <dbReference type="Rhea" id="RHEA:23584"/>
        <dbReference type="ChEBI" id="CHEBI:15378"/>
        <dbReference type="ChEBI" id="CHEBI:17839"/>
        <dbReference type="ChEBI" id="CHEBI:29985"/>
        <dbReference type="ChEBI" id="CHEBI:30616"/>
        <dbReference type="ChEBI" id="CHEBI:43474"/>
        <dbReference type="ChEBI" id="CHEBI:57451"/>
        <dbReference type="ChEBI" id="CHEBI:456216"/>
        <dbReference type="EC" id="6.3.2.12"/>
    </reaction>
</comment>
<dbReference type="PANTHER" id="PTHR11136:SF0">
    <property type="entry name" value="DIHYDROFOLATE SYNTHETASE-RELATED"/>
    <property type="match status" value="1"/>
</dbReference>
<keyword evidence="12 18" id="KW-0067">ATP-binding</keyword>
<dbReference type="GO" id="GO:0005737">
    <property type="term" value="C:cytoplasm"/>
    <property type="evidence" value="ECO:0007669"/>
    <property type="project" value="TreeGrafter"/>
</dbReference>
<dbReference type="EMBL" id="BSTX01000007">
    <property type="protein sequence ID" value="GLZ81779.1"/>
    <property type="molecule type" value="Genomic_DNA"/>
</dbReference>
<dbReference type="Proteomes" id="UP001165079">
    <property type="component" value="Unassembled WGS sequence"/>
</dbReference>
<gene>
    <name evidence="21" type="ORF">Afil01_65860</name>
</gene>
<reference evidence="21" key="1">
    <citation type="submission" date="2023-03" db="EMBL/GenBank/DDBJ databases">
        <title>Actinorhabdospora filicis NBRC 111898.</title>
        <authorList>
            <person name="Ichikawa N."/>
            <person name="Sato H."/>
            <person name="Tonouchi N."/>
        </authorList>
    </citation>
    <scope>NUCLEOTIDE SEQUENCE</scope>
    <source>
        <strain evidence="21">NBRC 111898</strain>
    </source>
</reference>
<comment type="cofactor">
    <cofactor evidence="1">
        <name>Mg(2+)</name>
        <dbReference type="ChEBI" id="CHEBI:18420"/>
    </cofactor>
</comment>
<dbReference type="InterPro" id="IPR036565">
    <property type="entry name" value="Mur-like_cat_sf"/>
</dbReference>
<keyword evidence="13" id="KW-0460">Magnesium</keyword>
<dbReference type="Pfam" id="PF08245">
    <property type="entry name" value="Mur_ligase_M"/>
    <property type="match status" value="1"/>
</dbReference>
<evidence type="ECO:0000256" key="8">
    <source>
        <dbReference type="ARBA" id="ARBA00019357"/>
    </source>
</evidence>
<dbReference type="SUPFAM" id="SSF53244">
    <property type="entry name" value="MurD-like peptide ligases, peptide-binding domain"/>
    <property type="match status" value="1"/>
</dbReference>
<keyword evidence="14" id="KW-0289">Folate biosynthesis</keyword>
<evidence type="ECO:0000256" key="5">
    <source>
        <dbReference type="ARBA" id="ARBA00011245"/>
    </source>
</evidence>
<dbReference type="NCBIfam" id="TIGR01499">
    <property type="entry name" value="folC"/>
    <property type="match status" value="1"/>
</dbReference>
<dbReference type="GO" id="GO:0008841">
    <property type="term" value="F:dihydrofolate synthase activity"/>
    <property type="evidence" value="ECO:0007669"/>
    <property type="project" value="UniProtKB-EC"/>
</dbReference>
<evidence type="ECO:0000256" key="12">
    <source>
        <dbReference type="ARBA" id="ARBA00022840"/>
    </source>
</evidence>
<evidence type="ECO:0000313" key="21">
    <source>
        <dbReference type="EMBL" id="GLZ81779.1"/>
    </source>
</evidence>
<evidence type="ECO:0000256" key="17">
    <source>
        <dbReference type="ARBA" id="ARBA00049161"/>
    </source>
</evidence>
<dbReference type="InterPro" id="IPR001645">
    <property type="entry name" value="Folylpolyglutamate_synth"/>
</dbReference>
<feature type="domain" description="Mur ligase central" evidence="20">
    <location>
        <begin position="47"/>
        <end position="273"/>
    </location>
</feature>
<feature type="domain" description="Mur ligase C-terminal" evidence="19">
    <location>
        <begin position="297"/>
        <end position="414"/>
    </location>
</feature>
<dbReference type="GO" id="GO:0004326">
    <property type="term" value="F:tetrahydrofolylpolyglutamate synthase activity"/>
    <property type="evidence" value="ECO:0007669"/>
    <property type="project" value="UniProtKB-EC"/>
</dbReference>